<dbReference type="OrthoDB" id="9815946at2"/>
<dbReference type="Proteomes" id="UP000198546">
    <property type="component" value="Chromosome i"/>
</dbReference>
<keyword evidence="4" id="KW-1185">Reference proteome</keyword>
<dbReference type="PANTHER" id="PTHR33376:SF2">
    <property type="entry name" value="DICARBOXYLATE-BINDING PERIPLASMIC PROTEIN"/>
    <property type="match status" value="1"/>
</dbReference>
<dbReference type="PANTHER" id="PTHR33376">
    <property type="match status" value="1"/>
</dbReference>
<dbReference type="InterPro" id="IPR038404">
    <property type="entry name" value="TRAP_DctP_sf"/>
</dbReference>
<evidence type="ECO:0000313" key="3">
    <source>
        <dbReference type="EMBL" id="SDE56797.1"/>
    </source>
</evidence>
<evidence type="ECO:0000313" key="4">
    <source>
        <dbReference type="Proteomes" id="UP000198546"/>
    </source>
</evidence>
<dbReference type="GO" id="GO:0055085">
    <property type="term" value="P:transmembrane transport"/>
    <property type="evidence" value="ECO:0007669"/>
    <property type="project" value="InterPro"/>
</dbReference>
<reference evidence="3 4" key="1">
    <citation type="submission" date="2016-10" db="EMBL/GenBank/DDBJ databases">
        <authorList>
            <person name="de Groot N.N."/>
        </authorList>
    </citation>
    <scope>NUCLEOTIDE SEQUENCE [LARGE SCALE GENOMIC DNA]</scope>
    <source>
        <strain evidence="3 4">MON 2.2</strain>
    </source>
</reference>
<dbReference type="PROSITE" id="PS51257">
    <property type="entry name" value="PROKAR_LIPOPROTEIN"/>
    <property type="match status" value="1"/>
</dbReference>
<feature type="signal peptide" evidence="2">
    <location>
        <begin position="1"/>
        <end position="21"/>
    </location>
</feature>
<accession>A0A1G7DZB3</accession>
<gene>
    <name evidence="3" type="ORF">SAMN04489747_3769</name>
</gene>
<evidence type="ECO:0000256" key="2">
    <source>
        <dbReference type="SAM" id="SignalP"/>
    </source>
</evidence>
<protein>
    <submittedName>
        <fullName evidence="3">Tripartite ATP-independent transporter solute receptor, DctP family</fullName>
    </submittedName>
</protein>
<proteinExistence type="predicted"/>
<dbReference type="InterPro" id="IPR018389">
    <property type="entry name" value="DctP_fam"/>
</dbReference>
<dbReference type="EMBL" id="LT629688">
    <property type="protein sequence ID" value="SDE56797.1"/>
    <property type="molecule type" value="Genomic_DNA"/>
</dbReference>
<keyword evidence="3" id="KW-0675">Receptor</keyword>
<evidence type="ECO:0000256" key="1">
    <source>
        <dbReference type="ARBA" id="ARBA00022729"/>
    </source>
</evidence>
<dbReference type="STRING" id="675864.SAMN04489747_3769"/>
<dbReference type="Gene3D" id="3.40.190.170">
    <property type="entry name" value="Bacterial extracellular solute-binding protein, family 7"/>
    <property type="match status" value="1"/>
</dbReference>
<dbReference type="Pfam" id="PF03480">
    <property type="entry name" value="DctP"/>
    <property type="match status" value="1"/>
</dbReference>
<dbReference type="GO" id="GO:0030246">
    <property type="term" value="F:carbohydrate binding"/>
    <property type="evidence" value="ECO:0007669"/>
    <property type="project" value="TreeGrafter"/>
</dbReference>
<organism evidence="3 4">
    <name type="scientific">Auraticoccus monumenti</name>
    <dbReference type="NCBI Taxonomy" id="675864"/>
    <lineage>
        <taxon>Bacteria</taxon>
        <taxon>Bacillati</taxon>
        <taxon>Actinomycetota</taxon>
        <taxon>Actinomycetes</taxon>
        <taxon>Propionibacteriales</taxon>
        <taxon>Propionibacteriaceae</taxon>
        <taxon>Auraticoccus</taxon>
    </lineage>
</organism>
<dbReference type="AlphaFoldDB" id="A0A1G7DZB3"/>
<dbReference type="NCBIfam" id="NF037995">
    <property type="entry name" value="TRAP_S1"/>
    <property type="match status" value="1"/>
</dbReference>
<name>A0A1G7DZB3_9ACTN</name>
<dbReference type="RefSeq" id="WP_090595630.1">
    <property type="nucleotide sequence ID" value="NZ_LT629688.1"/>
</dbReference>
<feature type="chain" id="PRO_5009240809" evidence="2">
    <location>
        <begin position="22"/>
        <end position="354"/>
    </location>
</feature>
<dbReference type="CDD" id="cd13671">
    <property type="entry name" value="PBP2_TRAP_SBP_like_3"/>
    <property type="match status" value="1"/>
</dbReference>
<keyword evidence="1 2" id="KW-0732">Signal</keyword>
<sequence>MSRKRVLAGVAATLTITLGLAACGSGGGIEGGGAEGGGGGGSAETVFRLAFNQTEEHPQYKAAMQMGEDLYEATDGRYGIEVYANELLGTQSDVVNNVSEGSVEMMLIGGPLMESFNPDFVVFNLPYMFASQEAQAAVFADTAATGELFASIEESKNITVVAGLFAGVRNVYNNERPVRTPEDLAGLRLRVQQSDSQVAMIEAMGGVASPMGQGEVYTALQSGVLEGAENNETVYNSLKHDEVAKYYSYTEHLMIPDYLLMNTDVLAQMSEEDRAAFTELVPALVEDANTGFFEFIETSRAASEENGAEFNEDVDVEAFRQRVAPLVEESIDNDVKQGLYDAVQQYNEQYPAES</sequence>